<reference evidence="2" key="2">
    <citation type="submission" date="2020-05" db="UniProtKB">
        <authorList>
            <consortium name="EnsemblMetazoa"/>
        </authorList>
    </citation>
    <scope>IDENTIFICATION</scope>
</reference>
<accession>A0A084VNI3</accession>
<reference evidence="1 3" key="1">
    <citation type="journal article" date="2014" name="BMC Genomics">
        <title>Genome sequence of Anopheles sinensis provides insight into genetics basis of mosquito competence for malaria parasites.</title>
        <authorList>
            <person name="Zhou D."/>
            <person name="Zhang D."/>
            <person name="Ding G."/>
            <person name="Shi L."/>
            <person name="Hou Q."/>
            <person name="Ye Y."/>
            <person name="Xu Y."/>
            <person name="Zhou H."/>
            <person name="Xiong C."/>
            <person name="Li S."/>
            <person name="Yu J."/>
            <person name="Hong S."/>
            <person name="Yu X."/>
            <person name="Zou P."/>
            <person name="Chen C."/>
            <person name="Chang X."/>
            <person name="Wang W."/>
            <person name="Lv Y."/>
            <person name="Sun Y."/>
            <person name="Ma L."/>
            <person name="Shen B."/>
            <person name="Zhu C."/>
        </authorList>
    </citation>
    <scope>NUCLEOTIDE SEQUENCE [LARGE SCALE GENOMIC DNA]</scope>
</reference>
<gene>
    <name evidence="1" type="ORF">ZHAS_00006869</name>
</gene>
<dbReference type="EMBL" id="KE524984">
    <property type="protein sequence ID" value="KFB39527.1"/>
    <property type="molecule type" value="Genomic_DNA"/>
</dbReference>
<dbReference type="EMBL" id="ATLV01014758">
    <property type="status" value="NOT_ANNOTATED_CDS"/>
    <property type="molecule type" value="Genomic_DNA"/>
</dbReference>
<proteinExistence type="predicted"/>
<dbReference type="Proteomes" id="UP000030765">
    <property type="component" value="Unassembled WGS sequence"/>
</dbReference>
<dbReference type="EnsemblMetazoa" id="ASIC006869-RA">
    <property type="protein sequence ID" value="ASIC006869-PA"/>
    <property type="gene ID" value="ASIC006869"/>
</dbReference>
<dbReference type="AlphaFoldDB" id="A0A084VNI3"/>
<evidence type="ECO:0000313" key="2">
    <source>
        <dbReference type="EnsemblMetazoa" id="ASIC006869-PA"/>
    </source>
</evidence>
<evidence type="ECO:0000313" key="3">
    <source>
        <dbReference type="Proteomes" id="UP000030765"/>
    </source>
</evidence>
<keyword evidence="3" id="KW-1185">Reference proteome</keyword>
<protein>
    <submittedName>
        <fullName evidence="1 2">Uncharacterized protein</fullName>
    </submittedName>
</protein>
<name>A0A084VNI3_ANOSI</name>
<evidence type="ECO:0000313" key="1">
    <source>
        <dbReference type="EMBL" id="KFB39527.1"/>
    </source>
</evidence>
<sequence length="79" mass="9103">MLQKRSCVAFTNATKRRTPDLEPDDVDKVFDSLEKTELAKDAVMGRNEDSIPRTRFHPEDGTVLQDRGLEFNLERYAFA</sequence>
<organism evidence="1">
    <name type="scientific">Anopheles sinensis</name>
    <name type="common">Mosquito</name>
    <dbReference type="NCBI Taxonomy" id="74873"/>
    <lineage>
        <taxon>Eukaryota</taxon>
        <taxon>Metazoa</taxon>
        <taxon>Ecdysozoa</taxon>
        <taxon>Arthropoda</taxon>
        <taxon>Hexapoda</taxon>
        <taxon>Insecta</taxon>
        <taxon>Pterygota</taxon>
        <taxon>Neoptera</taxon>
        <taxon>Endopterygota</taxon>
        <taxon>Diptera</taxon>
        <taxon>Nematocera</taxon>
        <taxon>Culicoidea</taxon>
        <taxon>Culicidae</taxon>
        <taxon>Anophelinae</taxon>
        <taxon>Anopheles</taxon>
    </lineage>
</organism>
<dbReference type="VEuPathDB" id="VectorBase:ASIC006869"/>